<proteinExistence type="predicted"/>
<name>A0A2N9H7S1_FAGSY</name>
<evidence type="ECO:0000256" key="1">
    <source>
        <dbReference type="SAM" id="MobiDB-lite"/>
    </source>
</evidence>
<dbReference type="InterPro" id="IPR024752">
    <property type="entry name" value="Myb/SANT-like_dom"/>
</dbReference>
<dbReference type="PANTHER" id="PTHR47584">
    <property type="match status" value="1"/>
</dbReference>
<sequence length="298" mass="34563">MTELNDTDDAKLWPPNVEKLFIQLMVEEMVKGNMQEVIFHKRIWDKILEELIRQTKWNYKFSQTNTVSSSDEVWMNVLAAIPKAKEFRRKGCENYIQLGTLFNKTYCLLVSWHLHLHRIPLILMRSVNLIKGFINTGMHVNVDVDVEVDLDIGEDPKPVQGDVRETRPEKQAKSGNTSKSKKSARKGERVGEMTNAINNFAYIIEKMNEVREARHAAKYAAKVANTTTSSAHPFMKTTPPVDDCSLQKAMELLDTYKDIPPEKFCKIMLALYKQNHRVAFLTFFEERRAIWMEFMGNM</sequence>
<dbReference type="AlphaFoldDB" id="A0A2N9H7S1"/>
<dbReference type="PANTHER" id="PTHR47584:SF14">
    <property type="entry name" value="L10-INTERACTING MYB DOMAIN-CONTAINING PROTEIN-LIKE"/>
    <property type="match status" value="1"/>
</dbReference>
<reference evidence="3" key="1">
    <citation type="submission" date="2018-02" db="EMBL/GenBank/DDBJ databases">
        <authorList>
            <person name="Cohen D.B."/>
            <person name="Kent A.D."/>
        </authorList>
    </citation>
    <scope>NUCLEOTIDE SEQUENCE</scope>
</reference>
<feature type="compositionally biased region" description="Basic and acidic residues" evidence="1">
    <location>
        <begin position="154"/>
        <end position="172"/>
    </location>
</feature>
<feature type="domain" description="Myb/SANT-like" evidence="2">
    <location>
        <begin position="13"/>
        <end position="62"/>
    </location>
</feature>
<dbReference type="EMBL" id="OIVN01003004">
    <property type="protein sequence ID" value="SPD08142.1"/>
    <property type="molecule type" value="Genomic_DNA"/>
</dbReference>
<feature type="region of interest" description="Disordered" evidence="1">
    <location>
        <begin position="153"/>
        <end position="189"/>
    </location>
</feature>
<dbReference type="InterPro" id="IPR045026">
    <property type="entry name" value="LIMYB"/>
</dbReference>
<gene>
    <name evidence="3" type="ORF">FSB_LOCUS36024</name>
</gene>
<accession>A0A2N9H7S1</accession>
<protein>
    <recommendedName>
        <fullName evidence="2">Myb/SANT-like domain-containing protein</fullName>
    </recommendedName>
</protein>
<organism evidence="3">
    <name type="scientific">Fagus sylvatica</name>
    <name type="common">Beechnut</name>
    <dbReference type="NCBI Taxonomy" id="28930"/>
    <lineage>
        <taxon>Eukaryota</taxon>
        <taxon>Viridiplantae</taxon>
        <taxon>Streptophyta</taxon>
        <taxon>Embryophyta</taxon>
        <taxon>Tracheophyta</taxon>
        <taxon>Spermatophyta</taxon>
        <taxon>Magnoliopsida</taxon>
        <taxon>eudicotyledons</taxon>
        <taxon>Gunneridae</taxon>
        <taxon>Pentapetalae</taxon>
        <taxon>rosids</taxon>
        <taxon>fabids</taxon>
        <taxon>Fagales</taxon>
        <taxon>Fagaceae</taxon>
        <taxon>Fagus</taxon>
    </lineage>
</organism>
<evidence type="ECO:0000259" key="2">
    <source>
        <dbReference type="Pfam" id="PF12776"/>
    </source>
</evidence>
<dbReference type="Pfam" id="PF12776">
    <property type="entry name" value="Myb_DNA-bind_3"/>
    <property type="match status" value="1"/>
</dbReference>
<evidence type="ECO:0000313" key="3">
    <source>
        <dbReference type="EMBL" id="SPD08142.1"/>
    </source>
</evidence>